<dbReference type="GO" id="GO:0071555">
    <property type="term" value="P:cell wall organization"/>
    <property type="evidence" value="ECO:0007669"/>
    <property type="project" value="UniProtKB-KW"/>
</dbReference>
<feature type="transmembrane region" description="Helical" evidence="17">
    <location>
        <begin position="136"/>
        <end position="153"/>
    </location>
</feature>
<keyword evidence="8" id="KW-0133">Cell shape</keyword>
<keyword evidence="13" id="KW-0961">Cell wall biogenesis/degradation</keyword>
<comment type="subcellular location">
    <subcellularLocation>
        <location evidence="1">Cell membrane</location>
        <topology evidence="1">Multi-pass membrane protein</topology>
    </subcellularLocation>
</comment>
<evidence type="ECO:0000256" key="12">
    <source>
        <dbReference type="ARBA" id="ARBA00023251"/>
    </source>
</evidence>
<dbReference type="Pfam" id="PF02673">
    <property type="entry name" value="BacA"/>
    <property type="match status" value="1"/>
</dbReference>
<dbReference type="GO" id="GO:0008360">
    <property type="term" value="P:regulation of cell shape"/>
    <property type="evidence" value="ECO:0007669"/>
    <property type="project" value="UniProtKB-KW"/>
</dbReference>
<dbReference type="PANTHER" id="PTHR30622:SF2">
    <property type="entry name" value="UNDECAPRENYL-DIPHOSPHATASE"/>
    <property type="match status" value="1"/>
</dbReference>
<evidence type="ECO:0000313" key="18">
    <source>
        <dbReference type="EMBL" id="SJZ43696.1"/>
    </source>
</evidence>
<keyword evidence="5" id="KW-1003">Cell membrane</keyword>
<dbReference type="Proteomes" id="UP000190657">
    <property type="component" value="Unassembled WGS sequence"/>
</dbReference>
<proteinExistence type="inferred from homology"/>
<accession>A0A1T4KMR5</accession>
<organism evidence="18 19">
    <name type="scientific">Eubacterium coprostanoligenes</name>
    <dbReference type="NCBI Taxonomy" id="290054"/>
    <lineage>
        <taxon>Bacteria</taxon>
        <taxon>Bacillati</taxon>
        <taxon>Bacillota</taxon>
        <taxon>Clostridia</taxon>
        <taxon>Eubacteriales</taxon>
        <taxon>Eubacteriaceae</taxon>
        <taxon>Eubacterium</taxon>
    </lineage>
</organism>
<keyword evidence="12" id="KW-0046">Antibiotic resistance</keyword>
<keyword evidence="9" id="KW-0573">Peptidoglycan synthesis</keyword>
<evidence type="ECO:0000256" key="3">
    <source>
        <dbReference type="ARBA" id="ARBA00012374"/>
    </source>
</evidence>
<evidence type="ECO:0000256" key="4">
    <source>
        <dbReference type="ARBA" id="ARBA00021581"/>
    </source>
</evidence>
<evidence type="ECO:0000256" key="13">
    <source>
        <dbReference type="ARBA" id="ARBA00023316"/>
    </source>
</evidence>
<evidence type="ECO:0000256" key="10">
    <source>
        <dbReference type="ARBA" id="ARBA00022989"/>
    </source>
</evidence>
<evidence type="ECO:0000256" key="2">
    <source>
        <dbReference type="ARBA" id="ARBA00010621"/>
    </source>
</evidence>
<feature type="transmembrane region" description="Helical" evidence="17">
    <location>
        <begin position="94"/>
        <end position="116"/>
    </location>
</feature>
<keyword evidence="6 17" id="KW-0812">Transmembrane</keyword>
<evidence type="ECO:0000256" key="17">
    <source>
        <dbReference type="SAM" id="Phobius"/>
    </source>
</evidence>
<dbReference type="STRING" id="290054.SAMN02745114_00543"/>
<evidence type="ECO:0000256" key="16">
    <source>
        <dbReference type="ARBA" id="ARBA00047594"/>
    </source>
</evidence>
<dbReference type="RefSeq" id="WP_159443380.1">
    <property type="nucleotide sequence ID" value="NZ_FUWW01000004.1"/>
</dbReference>
<evidence type="ECO:0000256" key="14">
    <source>
        <dbReference type="ARBA" id="ARBA00032707"/>
    </source>
</evidence>
<keyword evidence="10 17" id="KW-1133">Transmembrane helix</keyword>
<evidence type="ECO:0000256" key="9">
    <source>
        <dbReference type="ARBA" id="ARBA00022984"/>
    </source>
</evidence>
<evidence type="ECO:0000256" key="11">
    <source>
        <dbReference type="ARBA" id="ARBA00023136"/>
    </source>
</evidence>
<feature type="transmembrane region" description="Helical" evidence="17">
    <location>
        <begin position="165"/>
        <end position="196"/>
    </location>
</feature>
<dbReference type="InterPro" id="IPR003824">
    <property type="entry name" value="UppP"/>
</dbReference>
<dbReference type="GO" id="GO:0046677">
    <property type="term" value="P:response to antibiotic"/>
    <property type="evidence" value="ECO:0007669"/>
    <property type="project" value="UniProtKB-KW"/>
</dbReference>
<gene>
    <name evidence="18" type="ORF">SAMN02745114_00543</name>
</gene>
<evidence type="ECO:0000256" key="15">
    <source>
        <dbReference type="ARBA" id="ARBA00032932"/>
    </source>
</evidence>
<feature type="transmembrane region" description="Helical" evidence="17">
    <location>
        <begin position="202"/>
        <end position="224"/>
    </location>
</feature>
<keyword evidence="7" id="KW-0378">Hydrolase</keyword>
<protein>
    <recommendedName>
        <fullName evidence="4">Undecaprenyl-diphosphatase</fullName>
        <ecNumber evidence="3">3.6.1.27</ecNumber>
    </recommendedName>
    <alternativeName>
        <fullName evidence="15">Bacitracin resistance protein</fullName>
    </alternativeName>
    <alternativeName>
        <fullName evidence="14">Undecaprenyl pyrophosphate phosphatase</fullName>
    </alternativeName>
</protein>
<evidence type="ECO:0000256" key="7">
    <source>
        <dbReference type="ARBA" id="ARBA00022801"/>
    </source>
</evidence>
<name>A0A1T4KMR5_9FIRM</name>
<evidence type="ECO:0000256" key="8">
    <source>
        <dbReference type="ARBA" id="ARBA00022960"/>
    </source>
</evidence>
<keyword evidence="11 17" id="KW-0472">Membrane</keyword>
<comment type="catalytic activity">
    <reaction evidence="16">
        <text>di-trans,octa-cis-undecaprenyl diphosphate + H2O = di-trans,octa-cis-undecaprenyl phosphate + phosphate + H(+)</text>
        <dbReference type="Rhea" id="RHEA:28094"/>
        <dbReference type="ChEBI" id="CHEBI:15377"/>
        <dbReference type="ChEBI" id="CHEBI:15378"/>
        <dbReference type="ChEBI" id="CHEBI:43474"/>
        <dbReference type="ChEBI" id="CHEBI:58405"/>
        <dbReference type="ChEBI" id="CHEBI:60392"/>
        <dbReference type="EC" id="3.6.1.27"/>
    </reaction>
</comment>
<dbReference type="GO" id="GO:0005886">
    <property type="term" value="C:plasma membrane"/>
    <property type="evidence" value="ECO:0007669"/>
    <property type="project" value="UniProtKB-SubCell"/>
</dbReference>
<evidence type="ECO:0000313" key="19">
    <source>
        <dbReference type="Proteomes" id="UP000190657"/>
    </source>
</evidence>
<dbReference type="GO" id="GO:0050380">
    <property type="term" value="F:undecaprenyl-diphosphatase activity"/>
    <property type="evidence" value="ECO:0007669"/>
    <property type="project" value="UniProtKB-EC"/>
</dbReference>
<keyword evidence="19" id="KW-1185">Reference proteome</keyword>
<feature type="transmembrane region" description="Helical" evidence="17">
    <location>
        <begin position="43"/>
        <end position="64"/>
    </location>
</feature>
<dbReference type="OrthoDB" id="9808289at2"/>
<dbReference type="PANTHER" id="PTHR30622">
    <property type="entry name" value="UNDECAPRENYL-DIPHOSPHATASE"/>
    <property type="match status" value="1"/>
</dbReference>
<dbReference type="GO" id="GO:0009252">
    <property type="term" value="P:peptidoglycan biosynthetic process"/>
    <property type="evidence" value="ECO:0007669"/>
    <property type="project" value="UniProtKB-KW"/>
</dbReference>
<evidence type="ECO:0000256" key="5">
    <source>
        <dbReference type="ARBA" id="ARBA00022475"/>
    </source>
</evidence>
<dbReference type="EMBL" id="FUWW01000004">
    <property type="protein sequence ID" value="SJZ43696.1"/>
    <property type="molecule type" value="Genomic_DNA"/>
</dbReference>
<comment type="similarity">
    <text evidence="2">Belongs to the UppP family.</text>
</comment>
<evidence type="ECO:0000256" key="6">
    <source>
        <dbReference type="ARBA" id="ARBA00022692"/>
    </source>
</evidence>
<sequence>MSILTAIFQALFQAVCRIFPISETAHSSVFHDFAGRFSGECSSLTGIVHIGIAVGIVIASYKLFLKMSYELFSTVGDVFKKRLKGSKPSGARHYMYMTLMSFCPMLLWLIPCGKYGLLYNVLRTTQFNKTLLDDGLFLAITGVLLILASVQLAKSSIPKPVAELPAIIVGALSVFLIPVSGFSFIGVVLAVLVLFGVSKRHAINYALLMSVPVLVVSGIVEICISVTHVGVASIIIGLVISIVASFLSTVFLKYFVSKGYLKYFGYYDVAVGIIILVIGIFELILRK</sequence>
<reference evidence="18 19" key="1">
    <citation type="submission" date="2017-02" db="EMBL/GenBank/DDBJ databases">
        <authorList>
            <person name="Peterson S.W."/>
        </authorList>
    </citation>
    <scope>NUCLEOTIDE SEQUENCE [LARGE SCALE GENOMIC DNA]</scope>
    <source>
        <strain evidence="18 19">ATCC 51222</strain>
    </source>
</reference>
<evidence type="ECO:0000256" key="1">
    <source>
        <dbReference type="ARBA" id="ARBA00004651"/>
    </source>
</evidence>
<dbReference type="AlphaFoldDB" id="A0A1T4KMR5"/>
<dbReference type="EC" id="3.6.1.27" evidence="3"/>
<feature type="transmembrane region" description="Helical" evidence="17">
    <location>
        <begin position="264"/>
        <end position="285"/>
    </location>
</feature>
<feature type="transmembrane region" description="Helical" evidence="17">
    <location>
        <begin position="231"/>
        <end position="252"/>
    </location>
</feature>